<proteinExistence type="predicted"/>
<dbReference type="GO" id="GO:0003723">
    <property type="term" value="F:RNA binding"/>
    <property type="evidence" value="ECO:0007669"/>
    <property type="project" value="InterPro"/>
</dbReference>
<evidence type="ECO:0000256" key="1">
    <source>
        <dbReference type="ARBA" id="ARBA00022679"/>
    </source>
</evidence>
<dbReference type="SUPFAM" id="SSF55781">
    <property type="entry name" value="GAF domain-like"/>
    <property type="match status" value="1"/>
</dbReference>
<dbReference type="GO" id="GO:0016301">
    <property type="term" value="F:kinase activity"/>
    <property type="evidence" value="ECO:0007669"/>
    <property type="project" value="UniProtKB-KW"/>
</dbReference>
<dbReference type="Gene3D" id="1.10.10.10">
    <property type="entry name" value="Winged helix-like DNA-binding domain superfamily/Winged helix DNA-binding domain"/>
    <property type="match status" value="1"/>
</dbReference>
<evidence type="ECO:0000313" key="7">
    <source>
        <dbReference type="Proteomes" id="UP001236014"/>
    </source>
</evidence>
<gene>
    <name evidence="6" type="ORF">QRX50_35455</name>
</gene>
<protein>
    <submittedName>
        <fullName evidence="6">GAF and ANTAR domain-containing protein</fullName>
    </submittedName>
</protein>
<accession>A0A9Y2ICF8</accession>
<dbReference type="SMART" id="SM01012">
    <property type="entry name" value="ANTAR"/>
    <property type="match status" value="1"/>
</dbReference>
<dbReference type="InterPro" id="IPR003018">
    <property type="entry name" value="GAF"/>
</dbReference>
<keyword evidence="3" id="KW-0805">Transcription regulation</keyword>
<dbReference type="RefSeq" id="WP_285967459.1">
    <property type="nucleotide sequence ID" value="NZ_CP127294.1"/>
</dbReference>
<name>A0A9Y2ICF8_9PSEU</name>
<dbReference type="InterPro" id="IPR005561">
    <property type="entry name" value="ANTAR"/>
</dbReference>
<dbReference type="Pfam" id="PF03861">
    <property type="entry name" value="ANTAR"/>
    <property type="match status" value="1"/>
</dbReference>
<dbReference type="EMBL" id="CP127294">
    <property type="protein sequence ID" value="WIX76711.1"/>
    <property type="molecule type" value="Genomic_DNA"/>
</dbReference>
<evidence type="ECO:0000256" key="3">
    <source>
        <dbReference type="ARBA" id="ARBA00023015"/>
    </source>
</evidence>
<dbReference type="KEGG" id="acab:QRX50_35455"/>
<keyword evidence="1" id="KW-0808">Transferase</keyword>
<evidence type="ECO:0000313" key="6">
    <source>
        <dbReference type="EMBL" id="WIX76711.1"/>
    </source>
</evidence>
<dbReference type="Pfam" id="PF13185">
    <property type="entry name" value="GAF_2"/>
    <property type="match status" value="1"/>
</dbReference>
<dbReference type="InterPro" id="IPR011006">
    <property type="entry name" value="CheY-like_superfamily"/>
</dbReference>
<evidence type="ECO:0000259" key="5">
    <source>
        <dbReference type="PROSITE" id="PS50921"/>
    </source>
</evidence>
<dbReference type="SUPFAM" id="SSF52172">
    <property type="entry name" value="CheY-like"/>
    <property type="match status" value="1"/>
</dbReference>
<dbReference type="InterPro" id="IPR029016">
    <property type="entry name" value="GAF-like_dom_sf"/>
</dbReference>
<evidence type="ECO:0000256" key="2">
    <source>
        <dbReference type="ARBA" id="ARBA00022777"/>
    </source>
</evidence>
<evidence type="ECO:0000256" key="4">
    <source>
        <dbReference type="ARBA" id="ARBA00023163"/>
    </source>
</evidence>
<dbReference type="InterPro" id="IPR036388">
    <property type="entry name" value="WH-like_DNA-bd_sf"/>
</dbReference>
<dbReference type="PROSITE" id="PS50921">
    <property type="entry name" value="ANTAR"/>
    <property type="match status" value="1"/>
</dbReference>
<dbReference type="SMART" id="SM00065">
    <property type="entry name" value="GAF"/>
    <property type="match status" value="1"/>
</dbReference>
<keyword evidence="2" id="KW-0418">Kinase</keyword>
<sequence length="231" mass="24819">MVYSDSLASASLSSVLGAIARTLQAEPDVETTLAAIVKAAVDHVAGAEYAGISLVQDGRIRTVAPTSELVATVDEIQSRTGQGPCLDAIAQHEIFRTGNLSDERRWPAFAPEAAQTGIRSMLAYRLFVTETTLGALYLCSSRVDAFSERTEQDGLVFASHAAIALVGAQTEAQLHVAIDSRGVIGMAKGILMERHDLDAVQAFRMLVESSQASNMKLHEVAAWLVDHRREL</sequence>
<dbReference type="AlphaFoldDB" id="A0A9Y2ICF8"/>
<dbReference type="InterPro" id="IPR012074">
    <property type="entry name" value="GAF_ANTAR"/>
</dbReference>
<dbReference type="Gene3D" id="3.30.450.40">
    <property type="match status" value="1"/>
</dbReference>
<keyword evidence="7" id="KW-1185">Reference proteome</keyword>
<dbReference type="PIRSF" id="PIRSF036625">
    <property type="entry name" value="GAF_ANTAR"/>
    <property type="match status" value="1"/>
</dbReference>
<reference evidence="6 7" key="1">
    <citation type="submission" date="2023-06" db="EMBL/GenBank/DDBJ databases">
        <authorList>
            <person name="Oyuntsetseg B."/>
            <person name="Kim S.B."/>
        </authorList>
    </citation>
    <scope>NUCLEOTIDE SEQUENCE [LARGE SCALE GENOMIC DNA]</scope>
    <source>
        <strain evidence="6 7">2-15</strain>
    </source>
</reference>
<keyword evidence="4" id="KW-0804">Transcription</keyword>
<feature type="domain" description="ANTAR" evidence="5">
    <location>
        <begin position="164"/>
        <end position="225"/>
    </location>
</feature>
<organism evidence="6 7">
    <name type="scientific">Amycolatopsis carbonis</name>
    <dbReference type="NCBI Taxonomy" id="715471"/>
    <lineage>
        <taxon>Bacteria</taxon>
        <taxon>Bacillati</taxon>
        <taxon>Actinomycetota</taxon>
        <taxon>Actinomycetes</taxon>
        <taxon>Pseudonocardiales</taxon>
        <taxon>Pseudonocardiaceae</taxon>
        <taxon>Amycolatopsis</taxon>
    </lineage>
</organism>
<dbReference type="Proteomes" id="UP001236014">
    <property type="component" value="Chromosome"/>
</dbReference>